<evidence type="ECO:0000259" key="1">
    <source>
        <dbReference type="Pfam" id="PF23239"/>
    </source>
</evidence>
<dbReference type="EMBL" id="LR026968">
    <property type="protein sequence ID" value="VBB82051.1"/>
    <property type="molecule type" value="Genomic_DNA"/>
</dbReference>
<evidence type="ECO:0000313" key="3">
    <source>
        <dbReference type="Proteomes" id="UP000280685"/>
    </source>
</evidence>
<dbReference type="Proteomes" id="UP000280685">
    <property type="component" value="Chromosome 5"/>
</dbReference>
<gene>
    <name evidence="2" type="ORF">PODCO_511280</name>
</gene>
<accession>A0ABY6SFM4</accession>
<protein>
    <recommendedName>
        <fullName evidence="1">DUF7069 domain-containing protein</fullName>
    </recommendedName>
</protein>
<dbReference type="InterPro" id="IPR055497">
    <property type="entry name" value="DUF7069"/>
</dbReference>
<dbReference type="Pfam" id="PF23239">
    <property type="entry name" value="DUF7069"/>
    <property type="match status" value="1"/>
</dbReference>
<evidence type="ECO:0000313" key="2">
    <source>
        <dbReference type="EMBL" id="VBB82051.1"/>
    </source>
</evidence>
<feature type="domain" description="DUF7069" evidence="1">
    <location>
        <begin position="17"/>
        <end position="75"/>
    </location>
</feature>
<sequence length="171" mass="20332">MSCVHLSGNSRNEKDQIQNEIKFVIDHRLRTLAKKRRLSEERQLAIREALEDVDAEQRTYLWIGLVFQVLEKNFDDRPQAWRSLIKETPSTVFHAYDKLLQYVRSQELPHVRVLFHFILAAYRALTAINTSEVPRWHTEWNNTKCPKEQVFLAYSLSNWSQHVRKAEEDDP</sequence>
<name>A0ABY6SFM4_PODCO</name>
<keyword evidence="3" id="KW-1185">Reference proteome</keyword>
<reference evidence="2" key="1">
    <citation type="submission" date="2018-02" db="EMBL/GenBank/DDBJ databases">
        <authorList>
            <person name="Silar P."/>
        </authorList>
    </citation>
    <scope>NUCLEOTIDE SEQUENCE [LARGE SCALE GENOMIC DNA]</scope>
    <source>
        <strain evidence="2">T</strain>
    </source>
</reference>
<organism evidence="2 3">
    <name type="scientific">Podospora comata</name>
    <dbReference type="NCBI Taxonomy" id="48703"/>
    <lineage>
        <taxon>Eukaryota</taxon>
        <taxon>Fungi</taxon>
        <taxon>Dikarya</taxon>
        <taxon>Ascomycota</taxon>
        <taxon>Pezizomycotina</taxon>
        <taxon>Sordariomycetes</taxon>
        <taxon>Sordariomycetidae</taxon>
        <taxon>Sordariales</taxon>
        <taxon>Podosporaceae</taxon>
        <taxon>Podospora</taxon>
    </lineage>
</organism>
<proteinExistence type="predicted"/>